<dbReference type="Proteomes" id="UP000615796">
    <property type="component" value="Unassembled WGS sequence"/>
</dbReference>
<protein>
    <submittedName>
        <fullName evidence="1">Pilus assembly protein PilP</fullName>
    </submittedName>
</protein>
<dbReference type="InterPro" id="IPR007446">
    <property type="entry name" value="PilP"/>
</dbReference>
<gene>
    <name evidence="1" type="ORF">H8Q88_12535</name>
</gene>
<dbReference type="Pfam" id="PF04351">
    <property type="entry name" value="PilP"/>
    <property type="match status" value="1"/>
</dbReference>
<comment type="caution">
    <text evidence="1">The sequence shown here is derived from an EMBL/GenBank/DDBJ whole genome shotgun (WGS) entry which is preliminary data.</text>
</comment>
<accession>A0A9X0RC17</accession>
<dbReference type="Gene3D" id="2.30.30.830">
    <property type="match status" value="1"/>
</dbReference>
<reference evidence="1" key="1">
    <citation type="submission" date="2020-08" db="EMBL/GenBank/DDBJ databases">
        <title>Genome Sequencing and Pan-Genome Analysis of Migratory bird Vibrio Strains, Inner Mongolia.</title>
        <authorList>
            <person name="Zheng L."/>
        </authorList>
    </citation>
    <scope>NUCLEOTIDE SEQUENCE</scope>
    <source>
        <strain evidence="1">M13F</strain>
    </source>
</reference>
<name>A0A9X0RC17_VIBME</name>
<dbReference type="RefSeq" id="WP_187026396.1">
    <property type="nucleotide sequence ID" value="NZ_JACRUP010000008.1"/>
</dbReference>
<dbReference type="AlphaFoldDB" id="A0A9X0RC17"/>
<sequence length="173" mass="19465">MRNSTSIVTALLTFVSLVGCKANQESLVDYLAEVEAKSQQEVAQLTPVIAFQAFEYAQHEAREPFVLPREAIAQNQPITNRHCWQPKSRGKTTSLERYPLNQLQLRGVMRREREVSALIQTPDGMVVTLQTGQYIGVNNGQVIRVAEDHLLIKETLPDGLGCWNQRHVTLALK</sequence>
<evidence type="ECO:0000313" key="2">
    <source>
        <dbReference type="Proteomes" id="UP000615796"/>
    </source>
</evidence>
<keyword evidence="2" id="KW-1185">Reference proteome</keyword>
<dbReference type="PROSITE" id="PS51257">
    <property type="entry name" value="PROKAR_LIPOPROTEIN"/>
    <property type="match status" value="1"/>
</dbReference>
<evidence type="ECO:0000313" key="1">
    <source>
        <dbReference type="EMBL" id="MBC5851730.1"/>
    </source>
</evidence>
<dbReference type="EMBL" id="JACRUP010000008">
    <property type="protein sequence ID" value="MBC5851730.1"/>
    <property type="molecule type" value="Genomic_DNA"/>
</dbReference>
<dbReference type="PIRSF" id="PIRSF016481">
    <property type="entry name" value="Pilus_assembly_PilP"/>
    <property type="match status" value="1"/>
</dbReference>
<organism evidence="1 2">
    <name type="scientific">Vibrio metschnikovii</name>
    <dbReference type="NCBI Taxonomy" id="28172"/>
    <lineage>
        <taxon>Bacteria</taxon>
        <taxon>Pseudomonadati</taxon>
        <taxon>Pseudomonadota</taxon>
        <taxon>Gammaproteobacteria</taxon>
        <taxon>Vibrionales</taxon>
        <taxon>Vibrionaceae</taxon>
        <taxon>Vibrio</taxon>
    </lineage>
</organism>
<proteinExistence type="predicted"/>